<evidence type="ECO:0000313" key="1">
    <source>
        <dbReference type="EMBL" id="KAJ8892704.1"/>
    </source>
</evidence>
<name>A0ABQ9I8T9_9NEOP</name>
<gene>
    <name evidence="1" type="ORF">PR048_005285</name>
</gene>
<dbReference type="Proteomes" id="UP001159363">
    <property type="component" value="Chromosome 2"/>
</dbReference>
<comment type="caution">
    <text evidence="1">The sequence shown here is derived from an EMBL/GenBank/DDBJ whole genome shotgun (WGS) entry which is preliminary data.</text>
</comment>
<dbReference type="EMBL" id="JARBHB010000002">
    <property type="protein sequence ID" value="KAJ8892704.1"/>
    <property type="molecule type" value="Genomic_DNA"/>
</dbReference>
<organism evidence="1 2">
    <name type="scientific">Dryococelus australis</name>
    <dbReference type="NCBI Taxonomy" id="614101"/>
    <lineage>
        <taxon>Eukaryota</taxon>
        <taxon>Metazoa</taxon>
        <taxon>Ecdysozoa</taxon>
        <taxon>Arthropoda</taxon>
        <taxon>Hexapoda</taxon>
        <taxon>Insecta</taxon>
        <taxon>Pterygota</taxon>
        <taxon>Neoptera</taxon>
        <taxon>Polyneoptera</taxon>
        <taxon>Phasmatodea</taxon>
        <taxon>Verophasmatodea</taxon>
        <taxon>Anareolatae</taxon>
        <taxon>Phasmatidae</taxon>
        <taxon>Eurycanthinae</taxon>
        <taxon>Dryococelus</taxon>
    </lineage>
</organism>
<keyword evidence="2" id="KW-1185">Reference proteome</keyword>
<proteinExistence type="predicted"/>
<reference evidence="1 2" key="1">
    <citation type="submission" date="2023-02" db="EMBL/GenBank/DDBJ databases">
        <title>LHISI_Scaffold_Assembly.</title>
        <authorList>
            <person name="Stuart O.P."/>
            <person name="Cleave R."/>
            <person name="Magrath M.J.L."/>
            <person name="Mikheyev A.S."/>
        </authorList>
    </citation>
    <scope>NUCLEOTIDE SEQUENCE [LARGE SCALE GENOMIC DNA]</scope>
    <source>
        <strain evidence="1">Daus_M_001</strain>
        <tissue evidence="1">Leg muscle</tissue>
    </source>
</reference>
<evidence type="ECO:0000313" key="2">
    <source>
        <dbReference type="Proteomes" id="UP001159363"/>
    </source>
</evidence>
<accession>A0ABQ9I8T9</accession>
<protein>
    <submittedName>
        <fullName evidence="1">Uncharacterized protein</fullName>
    </submittedName>
</protein>
<sequence length="167" mass="19457">MQSLETTAIKIRNKYTYIRIAVAYKRQKFKSNHVNQNTYIICAPDSPIHYPNNGNRPDIVAIAVICIPNPCIESEVLEELESEKIASNEKYTSTNNRPSRYKRVYYVKSQVKEVILNLEINQWSNATVEYTRHLNKMWRLTADVRGKKSILKMETQNVIVHSREVKA</sequence>